<protein>
    <recommendedName>
        <fullName evidence="7">UDP-3-O-acylglucosamine N-acyltransferase</fullName>
        <ecNumber evidence="7">2.3.1.191</ecNumber>
    </recommendedName>
</protein>
<dbReference type="KEGG" id="tzo:THMIRHAT_13930"/>
<keyword evidence="6 7" id="KW-0012">Acyltransferase</keyword>
<evidence type="ECO:0000256" key="7">
    <source>
        <dbReference type="HAMAP-Rule" id="MF_00523"/>
    </source>
</evidence>
<keyword evidence="2 7" id="KW-0441">Lipid A biosynthesis</keyword>
<dbReference type="Pfam" id="PF00132">
    <property type="entry name" value="Hexapep"/>
    <property type="match status" value="3"/>
</dbReference>
<dbReference type="SUPFAM" id="SSF51161">
    <property type="entry name" value="Trimeric LpxA-like enzymes"/>
    <property type="match status" value="1"/>
</dbReference>
<gene>
    <name evidence="7 9" type="primary">lpxD</name>
    <name evidence="9" type="ORF">THMIRHAT_13930</name>
</gene>
<keyword evidence="1 7" id="KW-0444">Lipid biosynthesis</keyword>
<evidence type="ECO:0000256" key="4">
    <source>
        <dbReference type="ARBA" id="ARBA00022737"/>
    </source>
</evidence>
<dbReference type="Gene3D" id="3.40.1390.10">
    <property type="entry name" value="MurE/MurF, N-terminal domain"/>
    <property type="match status" value="1"/>
</dbReference>
<comment type="pathway">
    <text evidence="7">Bacterial outer membrane biogenesis; LPS lipid A biosynthesis.</text>
</comment>
<dbReference type="InterPro" id="IPR011004">
    <property type="entry name" value="Trimer_LpxA-like_sf"/>
</dbReference>
<evidence type="ECO:0000313" key="9">
    <source>
        <dbReference type="EMBL" id="BBP43647.1"/>
    </source>
</evidence>
<evidence type="ECO:0000256" key="3">
    <source>
        <dbReference type="ARBA" id="ARBA00022679"/>
    </source>
</evidence>
<dbReference type="CDD" id="cd03352">
    <property type="entry name" value="LbH_LpxD"/>
    <property type="match status" value="1"/>
</dbReference>
<dbReference type="InterPro" id="IPR001451">
    <property type="entry name" value="Hexapep"/>
</dbReference>
<dbReference type="PANTHER" id="PTHR43378:SF2">
    <property type="entry name" value="UDP-3-O-ACYLGLUCOSAMINE N-ACYLTRANSFERASE 1, MITOCHONDRIAL-RELATED"/>
    <property type="match status" value="1"/>
</dbReference>
<evidence type="ECO:0000256" key="2">
    <source>
        <dbReference type="ARBA" id="ARBA00022556"/>
    </source>
</evidence>
<dbReference type="GO" id="GO:0103118">
    <property type="term" value="F:UDP-3-O-[(3R)-3-hydroxyacyl]-glucosamine N-acyltransferase activity"/>
    <property type="evidence" value="ECO:0007669"/>
    <property type="project" value="UniProtKB-EC"/>
</dbReference>
<comment type="similarity">
    <text evidence="7">Belongs to the transferase hexapeptide repeat family. LpxD subfamily.</text>
</comment>
<feature type="domain" description="UDP-3-O-[3-hydroxymyristoyl] glucosamine N-acyltransferase non-repeat region" evidence="8">
    <location>
        <begin position="26"/>
        <end position="90"/>
    </location>
</feature>
<keyword evidence="10" id="KW-1185">Reference proteome</keyword>
<feature type="active site" description="Proton acceptor" evidence="7">
    <location>
        <position position="240"/>
    </location>
</feature>
<dbReference type="HAMAP" id="MF_00523">
    <property type="entry name" value="LpxD"/>
    <property type="match status" value="1"/>
</dbReference>
<evidence type="ECO:0000256" key="6">
    <source>
        <dbReference type="ARBA" id="ARBA00023315"/>
    </source>
</evidence>
<reference evidence="10" key="1">
    <citation type="submission" date="2019-11" db="EMBL/GenBank/DDBJ databases">
        <title>Isolation and characterization of two novel species in the genus Thiomicrorhabdus.</title>
        <authorList>
            <person name="Mochizuki J."/>
            <person name="Kojima H."/>
            <person name="Fukui M."/>
        </authorList>
    </citation>
    <scope>NUCLEOTIDE SEQUENCE [LARGE SCALE GENOMIC DNA]</scope>
    <source>
        <strain evidence="10">AkT22</strain>
    </source>
</reference>
<evidence type="ECO:0000256" key="5">
    <source>
        <dbReference type="ARBA" id="ARBA00023098"/>
    </source>
</evidence>
<dbReference type="NCBIfam" id="NF002060">
    <property type="entry name" value="PRK00892.1"/>
    <property type="match status" value="1"/>
</dbReference>
<dbReference type="Gene3D" id="2.160.10.10">
    <property type="entry name" value="Hexapeptide repeat proteins"/>
    <property type="match status" value="1"/>
</dbReference>
<dbReference type="PANTHER" id="PTHR43378">
    <property type="entry name" value="UDP-3-O-ACYLGLUCOSAMINE N-ACYLTRANSFERASE"/>
    <property type="match status" value="1"/>
</dbReference>
<evidence type="ECO:0000256" key="1">
    <source>
        <dbReference type="ARBA" id="ARBA00022516"/>
    </source>
</evidence>
<dbReference type="AlphaFoldDB" id="A0A6F8PNN6"/>
<accession>A0A6F8PNN6</accession>
<keyword evidence="3 7" id="KW-0808">Transferase</keyword>
<dbReference type="NCBIfam" id="TIGR01853">
    <property type="entry name" value="lipid_A_lpxD"/>
    <property type="match status" value="1"/>
</dbReference>
<dbReference type="EMBL" id="AP021888">
    <property type="protein sequence ID" value="BBP43647.1"/>
    <property type="molecule type" value="Genomic_DNA"/>
</dbReference>
<dbReference type="Gene3D" id="1.20.5.170">
    <property type="match status" value="1"/>
</dbReference>
<dbReference type="RefSeq" id="WP_173291431.1">
    <property type="nucleotide sequence ID" value="NZ_AP021888.1"/>
</dbReference>
<dbReference type="GO" id="GO:0016410">
    <property type="term" value="F:N-acyltransferase activity"/>
    <property type="evidence" value="ECO:0007669"/>
    <property type="project" value="InterPro"/>
</dbReference>
<keyword evidence="4 7" id="KW-0677">Repeat</keyword>
<comment type="function">
    <text evidence="7">Catalyzes the N-acylation of UDP-3-O-acylglucosamine using 3-hydroxyacyl-ACP as the acyl donor. Is involved in the biosynthesis of lipid A, a phosphorylated glycolipid that anchors the lipopolysaccharide to the outer membrane of the cell.</text>
</comment>
<dbReference type="InterPro" id="IPR007691">
    <property type="entry name" value="LpxD"/>
</dbReference>
<comment type="catalytic activity">
    <reaction evidence="7">
        <text>a UDP-3-O-[(3R)-3-hydroxyacyl]-alpha-D-glucosamine + a (3R)-hydroxyacyl-[ACP] = a UDP-2-N,3-O-bis[(3R)-3-hydroxyacyl]-alpha-D-glucosamine + holo-[ACP] + H(+)</text>
        <dbReference type="Rhea" id="RHEA:53836"/>
        <dbReference type="Rhea" id="RHEA-COMP:9685"/>
        <dbReference type="Rhea" id="RHEA-COMP:9945"/>
        <dbReference type="ChEBI" id="CHEBI:15378"/>
        <dbReference type="ChEBI" id="CHEBI:64479"/>
        <dbReference type="ChEBI" id="CHEBI:78827"/>
        <dbReference type="ChEBI" id="CHEBI:137740"/>
        <dbReference type="ChEBI" id="CHEBI:137748"/>
        <dbReference type="EC" id="2.3.1.191"/>
    </reaction>
</comment>
<dbReference type="EC" id="2.3.1.191" evidence="7"/>
<proteinExistence type="inferred from homology"/>
<evidence type="ECO:0000259" key="8">
    <source>
        <dbReference type="Pfam" id="PF04613"/>
    </source>
</evidence>
<evidence type="ECO:0000313" key="10">
    <source>
        <dbReference type="Proteomes" id="UP000501466"/>
    </source>
</evidence>
<dbReference type="UniPathway" id="UPA00973"/>
<dbReference type="Pfam" id="PF04613">
    <property type="entry name" value="LpxD"/>
    <property type="match status" value="1"/>
</dbReference>
<dbReference type="GO" id="GO:0016020">
    <property type="term" value="C:membrane"/>
    <property type="evidence" value="ECO:0007669"/>
    <property type="project" value="GOC"/>
</dbReference>
<keyword evidence="5 7" id="KW-0443">Lipid metabolism</keyword>
<organism evidence="9 10">
    <name type="scientific">Thiosulfativibrio zosterae</name>
    <dbReference type="NCBI Taxonomy" id="2675053"/>
    <lineage>
        <taxon>Bacteria</taxon>
        <taxon>Pseudomonadati</taxon>
        <taxon>Pseudomonadota</taxon>
        <taxon>Gammaproteobacteria</taxon>
        <taxon>Thiotrichales</taxon>
        <taxon>Piscirickettsiaceae</taxon>
        <taxon>Thiosulfativibrio</taxon>
    </lineage>
</organism>
<dbReference type="Proteomes" id="UP000501466">
    <property type="component" value="Chromosome"/>
</dbReference>
<dbReference type="GO" id="GO:0009245">
    <property type="term" value="P:lipid A biosynthetic process"/>
    <property type="evidence" value="ECO:0007669"/>
    <property type="project" value="UniProtKB-UniRule"/>
</dbReference>
<comment type="subunit">
    <text evidence="7">Homotrimer.</text>
</comment>
<sequence length="347" mass="37254">MQKDELLEFLSQNEIEFEYQGKDALALTKVADLEKATSQEIAFFNDPKRKEQLKSTQAGLVILKAEFSDLTVCNRLIVKNPYYVYALLAQKFNPLPSQKGIHPSAVVDGSVVVPASCYIGPNVVIESGVLLGEGCQISAGCYLGKNVTLGKNCYLGPNVVIMNDCVLGDEVILQAGCVIGGEGFGFAPQAGQWIRIPQIGRVIIGNHVSIGNNTTIDRGTLQDTVIEDDCIIDNLVHIAHNVKIGQGSAIAAQTGFAGSSQVGKQCIFAGQAGVVGHLKISDGVMVMAKAGVTHSLKQPGSYSGFPAIPTGEWQKNTVRAKNLQKMALQIKDLEQSIKELKNQLEEK</sequence>
<name>A0A6F8PNN6_9GAMM</name>
<dbReference type="InterPro" id="IPR020573">
    <property type="entry name" value="UDP_GlcNAc_AcTrfase_non-rep"/>
</dbReference>